<dbReference type="KEGG" id="mhaz:BHR79_09330"/>
<accession>A0A1L3Q461</accession>
<feature type="transmembrane region" description="Helical" evidence="1">
    <location>
        <begin position="94"/>
        <end position="111"/>
    </location>
</feature>
<feature type="transmembrane region" description="Helical" evidence="1">
    <location>
        <begin position="117"/>
        <end position="136"/>
    </location>
</feature>
<dbReference type="AlphaFoldDB" id="A0A1L3Q461"/>
<keyword evidence="5" id="KW-1185">Reference proteome</keyword>
<dbReference type="InterPro" id="IPR012429">
    <property type="entry name" value="HGSNAT_cat"/>
</dbReference>
<keyword evidence="1" id="KW-0472">Membrane</keyword>
<evidence type="ECO:0000256" key="1">
    <source>
        <dbReference type="SAM" id="Phobius"/>
    </source>
</evidence>
<feature type="transmembrane region" description="Helical" evidence="1">
    <location>
        <begin position="231"/>
        <end position="251"/>
    </location>
</feature>
<evidence type="ECO:0000313" key="6">
    <source>
        <dbReference type="Proteomes" id="UP000267921"/>
    </source>
</evidence>
<feature type="transmembrane region" description="Helical" evidence="1">
    <location>
        <begin position="52"/>
        <end position="73"/>
    </location>
</feature>
<dbReference type="Proteomes" id="UP000267921">
    <property type="component" value="Unassembled WGS sequence"/>
</dbReference>
<feature type="transmembrane region" description="Helical" evidence="1">
    <location>
        <begin position="12"/>
        <end position="32"/>
    </location>
</feature>
<dbReference type="STRING" id="2177.BHR79_09330"/>
<protein>
    <submittedName>
        <fullName evidence="4">DUF1624 domain-containing protein</fullName>
    </submittedName>
</protein>
<evidence type="ECO:0000259" key="2">
    <source>
        <dbReference type="Pfam" id="PF07786"/>
    </source>
</evidence>
<keyword evidence="1" id="KW-0812">Transmembrane</keyword>
<feature type="transmembrane region" description="Helical" evidence="1">
    <location>
        <begin position="181"/>
        <end position="202"/>
    </location>
</feature>
<dbReference type="Proteomes" id="UP000186879">
    <property type="component" value="Chromosome"/>
</dbReference>
<evidence type="ECO:0000313" key="5">
    <source>
        <dbReference type="Proteomes" id="UP000186879"/>
    </source>
</evidence>
<feature type="domain" description="Heparan-alpha-glucosaminide N-acetyltransferase catalytic" evidence="2">
    <location>
        <begin position="11"/>
        <end position="239"/>
    </location>
</feature>
<keyword evidence="1" id="KW-1133">Transmembrane helix</keyword>
<reference evidence="4 6" key="2">
    <citation type="submission" date="2018-10" db="EMBL/GenBank/DDBJ databases">
        <title>Cultivation of a novel Methanohalophilus strain from Kebrit Deep of the Red Sea and a genomic comparison of members of the genus Methanohalophilus.</title>
        <authorList>
            <person name="Guan Y."/>
            <person name="Ngugi D.K."/>
            <person name="Stingl U."/>
        </authorList>
    </citation>
    <scope>NUCLEOTIDE SEQUENCE [LARGE SCALE GENOMIC DNA]</scope>
    <source>
        <strain evidence="4 6">DSM 3094</strain>
    </source>
</reference>
<evidence type="ECO:0000313" key="3">
    <source>
        <dbReference type="EMBL" id="APH39660.1"/>
    </source>
</evidence>
<reference evidence="3 5" key="1">
    <citation type="submission" date="2016-10" db="EMBL/GenBank/DDBJ databases">
        <title>Methanohalophilus halophilus.</title>
        <authorList>
            <person name="L'haridon S."/>
        </authorList>
    </citation>
    <scope>NUCLEOTIDE SEQUENCE [LARGE SCALE GENOMIC DNA]</scope>
    <source>
        <strain evidence="3 5">Z-7982</strain>
    </source>
</reference>
<dbReference type="OrthoDB" id="51594at2157"/>
<dbReference type="EMBL" id="CP017921">
    <property type="protein sequence ID" value="APH39660.1"/>
    <property type="molecule type" value="Genomic_DNA"/>
</dbReference>
<organism evidence="3 5">
    <name type="scientific">Methanohalophilus halophilus</name>
    <dbReference type="NCBI Taxonomy" id="2177"/>
    <lineage>
        <taxon>Archaea</taxon>
        <taxon>Methanobacteriati</taxon>
        <taxon>Methanobacteriota</taxon>
        <taxon>Stenosarchaea group</taxon>
        <taxon>Methanomicrobia</taxon>
        <taxon>Methanosarcinales</taxon>
        <taxon>Methanosarcinaceae</taxon>
        <taxon>Methanohalophilus</taxon>
    </lineage>
</organism>
<gene>
    <name evidence="3" type="ORF">BHR79_09330</name>
    <name evidence="4" type="ORF">EFE40_05935</name>
</gene>
<feature type="transmembrane region" description="Helical" evidence="1">
    <location>
        <begin position="143"/>
        <end position="161"/>
    </location>
</feature>
<name>A0A1L3Q461_9EURY</name>
<dbReference type="Pfam" id="PF07786">
    <property type="entry name" value="HGSNAT_cat"/>
    <property type="match status" value="1"/>
</dbReference>
<sequence length="257" mass="29600">MVKSMVLPEQRFWEVDLLRGCAIVLMIIYHTFYDLDLLGNFSFAVNQGELWIIGRSSAVLFIYTAGIALSLSYSRYRLKHPENRNPWQKYVKRGIRLFLWGGLITAVSWFAFPSMSIIFGILHFLGISIIFAYPLIEKKHANLIIAGVVIAIGFYLKTIRVPNDWFLWLGLHSTSFQTLDYFPLLPWFGLVLIGIATSNHLYPGYERRFSIPDMTELAPVRLLTAMGKRSLAMYLLHQPAIILILYLLGLIRFPFSF</sequence>
<proteinExistence type="predicted"/>
<dbReference type="EMBL" id="RJJG01000004">
    <property type="protein sequence ID" value="RNI09005.1"/>
    <property type="molecule type" value="Genomic_DNA"/>
</dbReference>
<evidence type="ECO:0000313" key="4">
    <source>
        <dbReference type="EMBL" id="RNI09005.1"/>
    </source>
</evidence>